<protein>
    <submittedName>
        <fullName evidence="2">Uncharacterized protein</fullName>
    </submittedName>
</protein>
<dbReference type="Proteomes" id="UP001521181">
    <property type="component" value="Unassembled WGS sequence"/>
</dbReference>
<evidence type="ECO:0000256" key="1">
    <source>
        <dbReference type="SAM" id="SignalP"/>
    </source>
</evidence>
<organism evidence="2 3">
    <name type="scientific">Rhodobacter flavimaris</name>
    <dbReference type="NCBI Taxonomy" id="2907145"/>
    <lineage>
        <taxon>Bacteria</taxon>
        <taxon>Pseudomonadati</taxon>
        <taxon>Pseudomonadota</taxon>
        <taxon>Alphaproteobacteria</taxon>
        <taxon>Rhodobacterales</taxon>
        <taxon>Rhodobacter group</taxon>
        <taxon>Rhodobacter</taxon>
    </lineage>
</organism>
<dbReference type="EMBL" id="JAJUOS010000001">
    <property type="protein sequence ID" value="MCE5972068.1"/>
    <property type="molecule type" value="Genomic_DNA"/>
</dbReference>
<keyword evidence="1" id="KW-0732">Signal</keyword>
<evidence type="ECO:0000313" key="2">
    <source>
        <dbReference type="EMBL" id="MCE5972068.1"/>
    </source>
</evidence>
<reference evidence="2 3" key="1">
    <citation type="submission" date="2021-12" db="EMBL/GenBank/DDBJ databases">
        <title>Sinirhodobacter sp. WL0062 is a bacterium isolated from seawater.</title>
        <authorList>
            <person name="Wang L."/>
            <person name="He W."/>
            <person name="Zhang D.-F."/>
        </authorList>
    </citation>
    <scope>NUCLEOTIDE SEQUENCE [LARGE SCALE GENOMIC DNA]</scope>
    <source>
        <strain evidence="2 3">WL0062</strain>
    </source>
</reference>
<evidence type="ECO:0000313" key="3">
    <source>
        <dbReference type="Proteomes" id="UP001521181"/>
    </source>
</evidence>
<comment type="caution">
    <text evidence="2">The sequence shown here is derived from an EMBL/GenBank/DDBJ whole genome shotgun (WGS) entry which is preliminary data.</text>
</comment>
<proteinExistence type="predicted"/>
<feature type="signal peptide" evidence="1">
    <location>
        <begin position="1"/>
        <end position="23"/>
    </location>
</feature>
<name>A0ABS8YRK5_9RHOB</name>
<accession>A0ABS8YRK5</accession>
<feature type="chain" id="PRO_5046978063" evidence="1">
    <location>
        <begin position="24"/>
        <end position="196"/>
    </location>
</feature>
<sequence length="196" mass="21009">MSANRITTTVLAIVLATPFSALADDYDLDALRAATEKYKDVNVALAEGFIPDPSGHCVSAAAEGLPAEMGGMGIHYLNPAALQITGAEPRVDGMSTHTDFMKPAILLYEPQADGSLELVGIENLVFEAAWMGAGHAKAPMINGRMWDHMADNADTAGDEAHGFMPHYDQHVWLFRDNPAGTLMPFNPNVTCDHAKS</sequence>
<gene>
    <name evidence="2" type="ORF">LZA78_01000</name>
</gene>
<keyword evidence="3" id="KW-1185">Reference proteome</keyword>
<dbReference type="RefSeq" id="WP_233675094.1">
    <property type="nucleotide sequence ID" value="NZ_JAJUOS010000001.1"/>
</dbReference>